<reference evidence="2 3" key="1">
    <citation type="submission" date="2019-08" db="EMBL/GenBank/DDBJ databases">
        <title>In-depth cultivation of the pig gut microbiome towards novel bacterial diversity and tailored functional studies.</title>
        <authorList>
            <person name="Wylensek D."/>
            <person name="Hitch T.C.A."/>
            <person name="Clavel T."/>
        </authorList>
    </citation>
    <scope>NUCLEOTIDE SEQUENCE [LARGE SCALE GENOMIC DNA]</scope>
    <source>
        <strain evidence="2 3">Oil-RF-744-WCA-WT-10</strain>
    </source>
</reference>
<comment type="caution">
    <text evidence="2">The sequence shown here is derived from an EMBL/GenBank/DDBJ whole genome shotgun (WGS) entry which is preliminary data.</text>
</comment>
<dbReference type="Proteomes" id="UP000483362">
    <property type="component" value="Unassembled WGS sequence"/>
</dbReference>
<evidence type="ECO:0000313" key="2">
    <source>
        <dbReference type="EMBL" id="MSS18025.1"/>
    </source>
</evidence>
<keyword evidence="1" id="KW-0732">Signal</keyword>
<keyword evidence="3" id="KW-1185">Reference proteome</keyword>
<feature type="chain" id="PRO_5026949289" evidence="1">
    <location>
        <begin position="22"/>
        <end position="589"/>
    </location>
</feature>
<organism evidence="2 3">
    <name type="scientific">Sodaliphilus pleomorphus</name>
    <dbReference type="NCBI Taxonomy" id="2606626"/>
    <lineage>
        <taxon>Bacteria</taxon>
        <taxon>Pseudomonadati</taxon>
        <taxon>Bacteroidota</taxon>
        <taxon>Bacteroidia</taxon>
        <taxon>Bacteroidales</taxon>
        <taxon>Muribaculaceae</taxon>
        <taxon>Sodaliphilus</taxon>
    </lineage>
</organism>
<feature type="signal peptide" evidence="1">
    <location>
        <begin position="1"/>
        <end position="21"/>
    </location>
</feature>
<dbReference type="EMBL" id="VULT01000015">
    <property type="protein sequence ID" value="MSS18025.1"/>
    <property type="molecule type" value="Genomic_DNA"/>
</dbReference>
<accession>A0A6L5XE56</accession>
<dbReference type="RefSeq" id="WP_154328787.1">
    <property type="nucleotide sequence ID" value="NZ_CP045696.1"/>
</dbReference>
<proteinExistence type="predicted"/>
<name>A0A6L5XE56_9BACT</name>
<sequence length="589" mass="65643">MKSLILIAASMLCLQAGGTTARSNATPLSRASRPSHVMAVRAAATAPMPTQARAEYEFSKDMITTTPAGVETSGMSRSMRYCTFDGETLQFGQSNYSVANIVKGNDGNYYFSDPISQLYASTWLRLSPAKGDTLVARFPQPVFSQQDDNGNDEYFYAFPMKLYLEDDGFGGTTPFLKLDTLDGGTRLRDSLRFVLRNDSLIQLDDVYMGLVNDKLQWAGYGDGEIVINKITVPKYEPTAEQIKRAQLYIMRTGDADSTRDWQVVKTVKDGNDIYVCNPYNNSDSQWMKGSLQGNMLHFDGNQYLGIDSTYMIHLYSRAAHYTLHEESDPVWGTNTSYYTFSFAPALDMPYNTAAGGYGVGDAAADTLAWLINAGNTVPFFVSSYIRPLFSPYADEASGPQAPQFQANQCKPYTTEEGYGYITFSYSKFDKKGHFLNPSKYFYRVFTLLTDDPMEPPHEFVFKADTYGSLKNDATQIPVQYADRSDFFTMNGSKDGEPTKAWASFNTYTNDFKAIGVQLVYGNSVTDIQWWRFLPTSVSTVSKDTKVVSTAYYDLTGRPLNAPSSGVCIKVTYYNDGSHVTQKMIGTAQH</sequence>
<evidence type="ECO:0000313" key="3">
    <source>
        <dbReference type="Proteomes" id="UP000483362"/>
    </source>
</evidence>
<gene>
    <name evidence="2" type="ORF">FYJ29_09695</name>
</gene>
<evidence type="ECO:0000256" key="1">
    <source>
        <dbReference type="SAM" id="SignalP"/>
    </source>
</evidence>
<dbReference type="AlphaFoldDB" id="A0A6L5XE56"/>
<protein>
    <submittedName>
        <fullName evidence="2">Uncharacterized protein</fullName>
    </submittedName>
</protein>